<accession>A0A1R3GP46</accession>
<sequence>MAPNNPYRPCSNPSRRRQSYVPQNFRPSSQQSQNPRFNPHRLGRDNRPHVPMAENNVNPSEVIQEQTSNLASSQAKTVEPTPHLENQYEVLEEIRSITKATRHLEETDVTIKANVLTPVYRDQPPSSIRRYFPNHASSKLPFQSEYFSWERWLNKPATWPSQQDEWRRWVSRMLKHRSNQFQAQGLKIPENEETTDATNLLAQNSKSSLPFQVTFSEAILNSSMALTNLDEPSKLGTPSTSIVSTKENILTPIATPQSSTWGTTTPVFAPGQVPVKSPLAAKAKKSLGFGNDEDVMEADTQNEVGIYNTTTTLTKDTPDDSALTPNNLGDSIATFSTLADPMILKVNATLQSQPPKEKLAVSPTPDLNETGTSSPSILGDLTVVPLGDQISNSISIQPNDQMPPSDGSIKAQTPLTEEKTSPQAMEMTPLSSSKLQSLDLGGHTTAPGAVSKPQAEKKNDDPSDDEIMVSSKPFPVSTDSPSPNQDDPMLAAISRCNFLKTLVSQALPPSNDFSPDREPEIPSRIDLEIALGTLRSFLSDVHKGLAEKNMGFIFDAARTLYLAPQLTPEEAQFWRHFQQSFESFVADFHHIDGNHDHLWYIQSEFERRQKLLEKDASKTLEMTTLSHNELSLQRRLSALETEAAKVRAELADLADKRMEAIFSFQGRKLNSMLGKSTSLPRS</sequence>
<feature type="compositionally biased region" description="Polar residues" evidence="2">
    <location>
        <begin position="365"/>
        <end position="376"/>
    </location>
</feature>
<evidence type="ECO:0000313" key="3">
    <source>
        <dbReference type="EMBL" id="OMO59863.1"/>
    </source>
</evidence>
<dbReference type="EMBL" id="AWUE01022036">
    <property type="protein sequence ID" value="OMO59863.1"/>
    <property type="molecule type" value="Genomic_DNA"/>
</dbReference>
<dbReference type="AlphaFoldDB" id="A0A1R3GP46"/>
<feature type="region of interest" description="Disordered" evidence="2">
    <location>
        <begin position="349"/>
        <end position="380"/>
    </location>
</feature>
<comment type="caution">
    <text evidence="3">The sequence shown here is derived from an EMBL/GenBank/DDBJ whole genome shotgun (WGS) entry which is preliminary data.</text>
</comment>
<evidence type="ECO:0000313" key="4">
    <source>
        <dbReference type="Proteomes" id="UP000187203"/>
    </source>
</evidence>
<feature type="compositionally biased region" description="Polar residues" evidence="2">
    <location>
        <begin position="20"/>
        <end position="36"/>
    </location>
</feature>
<keyword evidence="4" id="KW-1185">Reference proteome</keyword>
<feature type="coiled-coil region" evidence="1">
    <location>
        <begin position="629"/>
        <end position="656"/>
    </location>
</feature>
<gene>
    <name evidence="3" type="ORF">COLO4_34028</name>
</gene>
<name>A0A1R3GP46_9ROSI</name>
<evidence type="ECO:0000256" key="2">
    <source>
        <dbReference type="SAM" id="MobiDB-lite"/>
    </source>
</evidence>
<keyword evidence="1" id="KW-0175">Coiled coil</keyword>
<feature type="region of interest" description="Disordered" evidence="2">
    <location>
        <begin position="392"/>
        <end position="485"/>
    </location>
</feature>
<reference evidence="4" key="1">
    <citation type="submission" date="2013-09" db="EMBL/GenBank/DDBJ databases">
        <title>Corchorus olitorius genome sequencing.</title>
        <authorList>
            <person name="Alam M."/>
            <person name="Haque M.S."/>
            <person name="Islam M.S."/>
            <person name="Emdad E.M."/>
            <person name="Islam M.M."/>
            <person name="Ahmed B."/>
            <person name="Halim A."/>
            <person name="Hossen Q.M.M."/>
            <person name="Hossain M.Z."/>
            <person name="Ahmed R."/>
            <person name="Khan M.M."/>
            <person name="Islam R."/>
            <person name="Rashid M.M."/>
            <person name="Khan S.A."/>
            <person name="Rahman M.S."/>
            <person name="Alam M."/>
            <person name="Yahiya A.S."/>
            <person name="Khan M.S."/>
            <person name="Azam M.S."/>
            <person name="Haque T."/>
            <person name="Lashkar M.Z.H."/>
            <person name="Akhand A.I."/>
            <person name="Morshed G."/>
            <person name="Roy S."/>
            <person name="Uddin K.S."/>
            <person name="Rabeya T."/>
            <person name="Hossain A.S."/>
            <person name="Chowdhury A."/>
            <person name="Snigdha A.R."/>
            <person name="Mortoza M.S."/>
            <person name="Matin S.A."/>
            <person name="Hoque S.M.E."/>
            <person name="Islam M.K."/>
            <person name="Roy D.K."/>
            <person name="Haider R."/>
            <person name="Moosa M.M."/>
            <person name="Elias S.M."/>
            <person name="Hasan A.M."/>
            <person name="Jahan S."/>
            <person name="Shafiuddin M."/>
            <person name="Mahmood N."/>
            <person name="Shommy N.S."/>
        </authorList>
    </citation>
    <scope>NUCLEOTIDE SEQUENCE [LARGE SCALE GENOMIC DNA]</scope>
    <source>
        <strain evidence="4">cv. O-4</strain>
    </source>
</reference>
<protein>
    <submittedName>
        <fullName evidence="3">Uncharacterized protein</fullName>
    </submittedName>
</protein>
<proteinExistence type="predicted"/>
<dbReference type="Proteomes" id="UP000187203">
    <property type="component" value="Unassembled WGS sequence"/>
</dbReference>
<feature type="compositionally biased region" description="Polar residues" evidence="2">
    <location>
        <begin position="392"/>
        <end position="402"/>
    </location>
</feature>
<organism evidence="3 4">
    <name type="scientific">Corchorus olitorius</name>
    <dbReference type="NCBI Taxonomy" id="93759"/>
    <lineage>
        <taxon>Eukaryota</taxon>
        <taxon>Viridiplantae</taxon>
        <taxon>Streptophyta</taxon>
        <taxon>Embryophyta</taxon>
        <taxon>Tracheophyta</taxon>
        <taxon>Spermatophyta</taxon>
        <taxon>Magnoliopsida</taxon>
        <taxon>eudicotyledons</taxon>
        <taxon>Gunneridae</taxon>
        <taxon>Pentapetalae</taxon>
        <taxon>rosids</taxon>
        <taxon>malvids</taxon>
        <taxon>Malvales</taxon>
        <taxon>Malvaceae</taxon>
        <taxon>Grewioideae</taxon>
        <taxon>Apeibeae</taxon>
        <taxon>Corchorus</taxon>
    </lineage>
</organism>
<feature type="region of interest" description="Disordered" evidence="2">
    <location>
        <begin position="1"/>
        <end position="54"/>
    </location>
</feature>
<evidence type="ECO:0000256" key="1">
    <source>
        <dbReference type="SAM" id="Coils"/>
    </source>
</evidence>